<keyword evidence="2" id="KW-0433">Leucine-rich repeat</keyword>
<name>A0A663E742_AQUCH</name>
<evidence type="ECO:0000256" key="5">
    <source>
        <dbReference type="ARBA" id="ARBA00023273"/>
    </source>
</evidence>
<evidence type="ECO:0000313" key="8">
    <source>
        <dbReference type="Proteomes" id="UP000472275"/>
    </source>
</evidence>
<comment type="subcellular location">
    <subcellularLocation>
        <location evidence="1">Cell projection</location>
        <location evidence="1">Cilium</location>
    </subcellularLocation>
</comment>
<dbReference type="AlphaFoldDB" id="A0A663E742"/>
<dbReference type="InterPro" id="IPR003591">
    <property type="entry name" value="Leu-rich_rpt_typical-subtyp"/>
</dbReference>
<dbReference type="Gene3D" id="3.80.10.10">
    <property type="entry name" value="Ribonuclease Inhibitor"/>
    <property type="match status" value="1"/>
</dbReference>
<gene>
    <name evidence="7" type="primary">LRRC46</name>
</gene>
<keyword evidence="3" id="KW-0677">Repeat</keyword>
<feature type="region of interest" description="Disordered" evidence="6">
    <location>
        <begin position="251"/>
        <end position="285"/>
    </location>
</feature>
<evidence type="ECO:0000256" key="2">
    <source>
        <dbReference type="ARBA" id="ARBA00022614"/>
    </source>
</evidence>
<dbReference type="PANTHER" id="PTHR45973:SF9">
    <property type="entry name" value="LEUCINE-RICH REPEAT-CONTAINING PROTEIN 46"/>
    <property type="match status" value="1"/>
</dbReference>
<dbReference type="PROSITE" id="PS51450">
    <property type="entry name" value="LRR"/>
    <property type="match status" value="3"/>
</dbReference>
<dbReference type="Ensembl" id="ENSACCT00020008359.1">
    <property type="protein sequence ID" value="ENSACCP00020008012.1"/>
    <property type="gene ID" value="ENSACCG00020005432.1"/>
</dbReference>
<dbReference type="InterPro" id="IPR050576">
    <property type="entry name" value="Cilia_flagella_integrity"/>
</dbReference>
<evidence type="ECO:0000256" key="6">
    <source>
        <dbReference type="SAM" id="MobiDB-lite"/>
    </source>
</evidence>
<accession>A0A663E742</accession>
<dbReference type="Proteomes" id="UP000472275">
    <property type="component" value="Chromosome 8"/>
</dbReference>
<keyword evidence="8" id="KW-1185">Reference proteome</keyword>
<dbReference type="RefSeq" id="XP_029878663.1">
    <property type="nucleotide sequence ID" value="XM_030022803.2"/>
</dbReference>
<dbReference type="InterPro" id="IPR001611">
    <property type="entry name" value="Leu-rich_rpt"/>
</dbReference>
<organism evidence="7 8">
    <name type="scientific">Aquila chrysaetos chrysaetos</name>
    <dbReference type="NCBI Taxonomy" id="223781"/>
    <lineage>
        <taxon>Eukaryota</taxon>
        <taxon>Metazoa</taxon>
        <taxon>Chordata</taxon>
        <taxon>Craniata</taxon>
        <taxon>Vertebrata</taxon>
        <taxon>Euteleostomi</taxon>
        <taxon>Archelosauria</taxon>
        <taxon>Archosauria</taxon>
        <taxon>Dinosauria</taxon>
        <taxon>Saurischia</taxon>
        <taxon>Theropoda</taxon>
        <taxon>Coelurosauria</taxon>
        <taxon>Aves</taxon>
        <taxon>Neognathae</taxon>
        <taxon>Neoaves</taxon>
        <taxon>Telluraves</taxon>
        <taxon>Accipitrimorphae</taxon>
        <taxon>Accipitriformes</taxon>
        <taxon>Accipitridae</taxon>
        <taxon>Accipitrinae</taxon>
        <taxon>Aquila</taxon>
    </lineage>
</organism>
<keyword evidence="5" id="KW-0966">Cell projection</keyword>
<feature type="region of interest" description="Disordered" evidence="6">
    <location>
        <begin position="326"/>
        <end position="419"/>
    </location>
</feature>
<sequence length="419" mass="45947">MVPPGPGVSLPHLGVPALIPPSPAVPSPPTPPARRFLPPIASAPFPLQRAVGSAQPPRHTHPRAQGRDKDPGQPPAMAGQGETLPGGREKTSLGVTLTDSLIAMRNLPRLVEPLHPESRSTELLSPSTVRLDRENICAIGRLQSLWEIHSLYLQQNQIEKIENLGCFPNLRFLSLAGNRIRRVENLQTLRHLRVLDLSHNQIQTLDPDELPRSLRLLDLTGNECTHQDGYRELVVGALPHLLQLDAQHVRGGVGEEKEEGGSSSSEDEDDELLSEPSGPFTAGKDFFADLHRELAGRSRRRRREALEEHQTRLEELEELQECRGLLLPPAPLSPGREGAACITTPGPRWSQPRPQAKLGTQLPPLPGPGGQHACPQPQRPPGGSQPRTKALEEETRAKGAKNRQLPRILRTSMAPHGWD</sequence>
<dbReference type="Pfam" id="PF14580">
    <property type="entry name" value="LRR_9"/>
    <property type="match status" value="1"/>
</dbReference>
<dbReference type="PANTHER" id="PTHR45973">
    <property type="entry name" value="PROTEIN PHOSPHATASE 1 REGULATORY SUBUNIT SDS22-RELATED"/>
    <property type="match status" value="1"/>
</dbReference>
<feature type="region of interest" description="Disordered" evidence="6">
    <location>
        <begin position="20"/>
        <end position="90"/>
    </location>
</feature>
<evidence type="ECO:0000256" key="4">
    <source>
        <dbReference type="ARBA" id="ARBA00023069"/>
    </source>
</evidence>
<protein>
    <submittedName>
        <fullName evidence="7">Leucine rich repeat containing 46</fullName>
    </submittedName>
</protein>
<keyword evidence="4" id="KW-0969">Cilium</keyword>
<dbReference type="InParanoid" id="A0A663E742"/>
<dbReference type="SUPFAM" id="SSF52058">
    <property type="entry name" value="L domain-like"/>
    <property type="match status" value="1"/>
</dbReference>
<evidence type="ECO:0000313" key="7">
    <source>
        <dbReference type="Ensembl" id="ENSACCP00020008012.1"/>
    </source>
</evidence>
<proteinExistence type="predicted"/>
<dbReference type="SMART" id="SM00369">
    <property type="entry name" value="LRR_TYP"/>
    <property type="match status" value="2"/>
</dbReference>
<dbReference type="GeneTree" id="ENSGT00940000161315"/>
<feature type="compositionally biased region" description="Pro residues" evidence="6">
    <location>
        <begin position="20"/>
        <end position="32"/>
    </location>
</feature>
<dbReference type="InterPro" id="IPR032675">
    <property type="entry name" value="LRR_dom_sf"/>
</dbReference>
<reference evidence="7" key="1">
    <citation type="submission" date="2025-08" db="UniProtKB">
        <authorList>
            <consortium name="Ensembl"/>
        </authorList>
    </citation>
    <scope>IDENTIFICATION</scope>
</reference>
<dbReference type="CTD" id="90506"/>
<reference evidence="7" key="2">
    <citation type="submission" date="2025-09" db="UniProtKB">
        <authorList>
            <consortium name="Ensembl"/>
        </authorList>
    </citation>
    <scope>IDENTIFICATION</scope>
</reference>
<dbReference type="SMART" id="SM00365">
    <property type="entry name" value="LRR_SD22"/>
    <property type="match status" value="3"/>
</dbReference>
<dbReference type="GeneID" id="115344850"/>
<evidence type="ECO:0000256" key="3">
    <source>
        <dbReference type="ARBA" id="ARBA00022737"/>
    </source>
</evidence>
<evidence type="ECO:0000256" key="1">
    <source>
        <dbReference type="ARBA" id="ARBA00004138"/>
    </source>
</evidence>